<keyword evidence="2" id="KW-1185">Reference proteome</keyword>
<dbReference type="AlphaFoldDB" id="A0A8H4EG42"/>
<organism evidence="1 2">
    <name type="scientific">Aspergillus fumigatiaffinis</name>
    <dbReference type="NCBI Taxonomy" id="340414"/>
    <lineage>
        <taxon>Eukaryota</taxon>
        <taxon>Fungi</taxon>
        <taxon>Dikarya</taxon>
        <taxon>Ascomycota</taxon>
        <taxon>Pezizomycotina</taxon>
        <taxon>Eurotiomycetes</taxon>
        <taxon>Eurotiomycetidae</taxon>
        <taxon>Eurotiales</taxon>
        <taxon>Aspergillaceae</taxon>
        <taxon>Aspergillus</taxon>
        <taxon>Aspergillus subgen. Fumigati</taxon>
    </lineage>
</organism>
<dbReference type="InterPro" id="IPR032710">
    <property type="entry name" value="NTF2-like_dom_sf"/>
</dbReference>
<evidence type="ECO:0000313" key="2">
    <source>
        <dbReference type="Proteomes" id="UP000653565"/>
    </source>
</evidence>
<gene>
    <name evidence="1" type="ORF">CNMCM6805_002160</name>
</gene>
<dbReference type="EMBL" id="JAAAPX010000152">
    <property type="protein sequence ID" value="KAF4228460.1"/>
    <property type="molecule type" value="Genomic_DNA"/>
</dbReference>
<protein>
    <recommendedName>
        <fullName evidence="3">Lumazine-binding protein</fullName>
    </recommendedName>
</protein>
<dbReference type="Gene3D" id="3.10.450.50">
    <property type="match status" value="1"/>
</dbReference>
<reference evidence="1" key="2">
    <citation type="submission" date="2020-04" db="EMBL/GenBank/DDBJ databases">
        <authorList>
            <person name="Santos R.A.C."/>
            <person name="Steenwyk J.L."/>
            <person name="Rivero-Menendez O."/>
            <person name="Mead M.E."/>
            <person name="Silva L.P."/>
            <person name="Bastos R.W."/>
            <person name="Alastruey-Izquierdo A."/>
            <person name="Goldman G.H."/>
            <person name="Rokas A."/>
        </authorList>
    </citation>
    <scope>NUCLEOTIDE SEQUENCE</scope>
    <source>
        <strain evidence="1">CNM-CM6805</strain>
    </source>
</reference>
<dbReference type="Pfam" id="PF12893">
    <property type="entry name" value="Lumazine_bd_2"/>
    <property type="match status" value="1"/>
</dbReference>
<sequence length="133" mass="14841">MTNSTSTRDVKPTSTAELTDILHTAKYYVEALRTGDVEFSRKGFHKDATMSGYLGPEFSAGPIRNLFDLMREKGGTPDLTYHLTVLASTPTTAIVEVDSELETEGFRDHLSLVKVDGRWQIVSKIFHIYEAKA</sequence>
<dbReference type="OrthoDB" id="3794857at2759"/>
<dbReference type="SMR" id="A0A8H4EG42"/>
<accession>A0A8H4EG42</accession>
<name>A0A8H4EG42_9EURO</name>
<proteinExistence type="predicted"/>
<dbReference type="SUPFAM" id="SSF54427">
    <property type="entry name" value="NTF2-like"/>
    <property type="match status" value="1"/>
</dbReference>
<comment type="caution">
    <text evidence="1">The sequence shown here is derived from an EMBL/GenBank/DDBJ whole genome shotgun (WGS) entry which is preliminary data.</text>
</comment>
<evidence type="ECO:0000313" key="1">
    <source>
        <dbReference type="EMBL" id="KAF4228460.1"/>
    </source>
</evidence>
<dbReference type="Proteomes" id="UP000653565">
    <property type="component" value="Unassembled WGS sequence"/>
</dbReference>
<dbReference type="InterPro" id="IPR039437">
    <property type="entry name" value="FrzH/put_lumazine-bd"/>
</dbReference>
<reference evidence="1" key="1">
    <citation type="journal article" date="2020" name="bioRxiv">
        <title>Genomic and phenotypic heterogeneity of clinical isolates of the human pathogens Aspergillus fumigatus, Aspergillus lentulus and Aspergillus fumigatiaffinis.</title>
        <authorList>
            <person name="dos Santos R.A.C."/>
            <person name="Steenwyk J.L."/>
            <person name="Rivero-Menendez O."/>
            <person name="Mead M.E."/>
            <person name="Silva L.P."/>
            <person name="Bastos R.W."/>
            <person name="Alastruey-Izquierdo A."/>
            <person name="Goldman G.H."/>
            <person name="Rokas A."/>
        </authorList>
    </citation>
    <scope>NUCLEOTIDE SEQUENCE</scope>
    <source>
        <strain evidence="1">CNM-CM6805</strain>
    </source>
</reference>
<evidence type="ECO:0008006" key="3">
    <source>
        <dbReference type="Google" id="ProtNLM"/>
    </source>
</evidence>